<accession>A0A1Q9DDW5</accession>
<dbReference type="EMBL" id="LSRX01000587">
    <property type="protein sequence ID" value="OLP93315.1"/>
    <property type="molecule type" value="Genomic_DNA"/>
</dbReference>
<dbReference type="Proteomes" id="UP000186817">
    <property type="component" value="Unassembled WGS sequence"/>
</dbReference>
<sequence length="122" mass="13297">MALRNDLRILIKGSTFVDCALRSHLRRSPHEQSFFSVELQPGPMQTAFAWRPDNPALGKQLAAANEPPSLAQFFPIMSPIMTANQEELVSAMACNALRSDAAALSGALLRLPLLLPLLGLRC</sequence>
<dbReference type="AlphaFoldDB" id="A0A1Q9DDW5"/>
<organism evidence="1 2">
    <name type="scientific">Symbiodinium microadriaticum</name>
    <name type="common">Dinoflagellate</name>
    <name type="synonym">Zooxanthella microadriatica</name>
    <dbReference type="NCBI Taxonomy" id="2951"/>
    <lineage>
        <taxon>Eukaryota</taxon>
        <taxon>Sar</taxon>
        <taxon>Alveolata</taxon>
        <taxon>Dinophyceae</taxon>
        <taxon>Suessiales</taxon>
        <taxon>Symbiodiniaceae</taxon>
        <taxon>Symbiodinium</taxon>
    </lineage>
</organism>
<reference evidence="1 2" key="1">
    <citation type="submission" date="2016-02" db="EMBL/GenBank/DDBJ databases">
        <title>Genome analysis of coral dinoflagellate symbionts highlights evolutionary adaptations to a symbiotic lifestyle.</title>
        <authorList>
            <person name="Aranda M."/>
            <person name="Li Y."/>
            <person name="Liew Y.J."/>
            <person name="Baumgarten S."/>
            <person name="Simakov O."/>
            <person name="Wilson M."/>
            <person name="Piel J."/>
            <person name="Ashoor H."/>
            <person name="Bougouffa S."/>
            <person name="Bajic V.B."/>
            <person name="Ryu T."/>
            <person name="Ravasi T."/>
            <person name="Bayer T."/>
            <person name="Micklem G."/>
            <person name="Kim H."/>
            <person name="Bhak J."/>
            <person name="Lajeunesse T.C."/>
            <person name="Voolstra C.R."/>
        </authorList>
    </citation>
    <scope>NUCLEOTIDE SEQUENCE [LARGE SCALE GENOMIC DNA]</scope>
    <source>
        <strain evidence="1 2">CCMP2467</strain>
    </source>
</reference>
<keyword evidence="2" id="KW-1185">Reference proteome</keyword>
<comment type="caution">
    <text evidence="1">The sequence shown here is derived from an EMBL/GenBank/DDBJ whole genome shotgun (WGS) entry which is preliminary data.</text>
</comment>
<name>A0A1Q9DDW5_SYMMI</name>
<gene>
    <name evidence="1" type="ORF">AK812_SmicGene24795</name>
</gene>
<protein>
    <submittedName>
        <fullName evidence="1">Uncharacterized protein</fullName>
    </submittedName>
</protein>
<evidence type="ECO:0000313" key="2">
    <source>
        <dbReference type="Proteomes" id="UP000186817"/>
    </source>
</evidence>
<proteinExistence type="predicted"/>
<evidence type="ECO:0000313" key="1">
    <source>
        <dbReference type="EMBL" id="OLP93315.1"/>
    </source>
</evidence>